<protein>
    <submittedName>
        <fullName evidence="2">Uncharacterized protein</fullName>
    </submittedName>
</protein>
<keyword evidence="1" id="KW-0472">Membrane</keyword>
<dbReference type="Proteomes" id="UP000597762">
    <property type="component" value="Unassembled WGS sequence"/>
</dbReference>
<gene>
    <name evidence="2" type="ORF">SPHA_69501</name>
</gene>
<sequence>MFASFLFLYFFNLFCLLFFVTILSLIKLFPSYFFICSASDFFLFFLVFLITSLFFLVFFIIYFLCKFLDYYIKSFSFLHLSPLFFLKLIFFHFLELLCLLFFILFFLIILTNFLTLSRSSLSFFPLSFSLPLSLQYFPFFTIFSSLFDFRLSYSPLFTHYFIFHLFYFSLHSEHFRLGRGPFSCSIAAGKKSTTSQENRPDILSLGSIKGTTLARVSKNESQSRWRSSTLVMLGRPLLNKEAAWCSVVSAANNLYCVHNHLLCVPEDFFLLLLFYFLLSSISSTYTELVYLLPASLSFHFILHLLLLCFHLA</sequence>
<dbReference type="AlphaFoldDB" id="A0A812EAC0"/>
<name>A0A812EAC0_ACAPH</name>
<accession>A0A812EAC0</accession>
<feature type="transmembrane region" description="Helical" evidence="1">
    <location>
        <begin position="84"/>
        <end position="111"/>
    </location>
</feature>
<feature type="transmembrane region" description="Helical" evidence="1">
    <location>
        <begin position="41"/>
        <end position="64"/>
    </location>
</feature>
<keyword evidence="1" id="KW-0812">Transmembrane</keyword>
<feature type="transmembrane region" description="Helical" evidence="1">
    <location>
        <begin position="123"/>
        <end position="147"/>
    </location>
</feature>
<feature type="transmembrane region" description="Helical" evidence="1">
    <location>
        <begin position="268"/>
        <end position="285"/>
    </location>
</feature>
<dbReference type="EMBL" id="CAHIKZ030005083">
    <property type="protein sequence ID" value="CAE1319061.1"/>
    <property type="molecule type" value="Genomic_DNA"/>
</dbReference>
<evidence type="ECO:0000313" key="3">
    <source>
        <dbReference type="Proteomes" id="UP000597762"/>
    </source>
</evidence>
<organism evidence="2 3">
    <name type="scientific">Acanthosepion pharaonis</name>
    <name type="common">Pharaoh cuttlefish</name>
    <name type="synonym">Sepia pharaonis</name>
    <dbReference type="NCBI Taxonomy" id="158019"/>
    <lineage>
        <taxon>Eukaryota</taxon>
        <taxon>Metazoa</taxon>
        <taxon>Spiralia</taxon>
        <taxon>Lophotrochozoa</taxon>
        <taxon>Mollusca</taxon>
        <taxon>Cephalopoda</taxon>
        <taxon>Coleoidea</taxon>
        <taxon>Decapodiformes</taxon>
        <taxon>Sepiida</taxon>
        <taxon>Sepiina</taxon>
        <taxon>Sepiidae</taxon>
        <taxon>Acanthosepion</taxon>
    </lineage>
</organism>
<feature type="transmembrane region" description="Helical" evidence="1">
    <location>
        <begin position="153"/>
        <end position="170"/>
    </location>
</feature>
<reference evidence="2" key="1">
    <citation type="submission" date="2021-01" db="EMBL/GenBank/DDBJ databases">
        <authorList>
            <person name="Li R."/>
            <person name="Bekaert M."/>
        </authorList>
    </citation>
    <scope>NUCLEOTIDE SEQUENCE</scope>
    <source>
        <strain evidence="2">Farmed</strain>
    </source>
</reference>
<evidence type="ECO:0000313" key="2">
    <source>
        <dbReference type="EMBL" id="CAE1319061.1"/>
    </source>
</evidence>
<feature type="transmembrane region" description="Helical" evidence="1">
    <location>
        <begin position="291"/>
        <end position="311"/>
    </location>
</feature>
<feature type="transmembrane region" description="Helical" evidence="1">
    <location>
        <begin position="6"/>
        <end position="29"/>
    </location>
</feature>
<evidence type="ECO:0000256" key="1">
    <source>
        <dbReference type="SAM" id="Phobius"/>
    </source>
</evidence>
<keyword evidence="1" id="KW-1133">Transmembrane helix</keyword>
<proteinExistence type="predicted"/>
<keyword evidence="3" id="KW-1185">Reference proteome</keyword>
<comment type="caution">
    <text evidence="2">The sequence shown here is derived from an EMBL/GenBank/DDBJ whole genome shotgun (WGS) entry which is preliminary data.</text>
</comment>